<feature type="compositionally biased region" description="Acidic residues" evidence="13">
    <location>
        <begin position="41"/>
        <end position="54"/>
    </location>
</feature>
<keyword evidence="6 16" id="KW-0282">Flagellum</keyword>
<evidence type="ECO:0000256" key="3">
    <source>
        <dbReference type="ARBA" id="ARBA00022490"/>
    </source>
</evidence>
<dbReference type="KEGG" id="xtr:100491337"/>
<keyword evidence="9" id="KW-0966">Cell projection</keyword>
<reference evidence="14" key="1">
    <citation type="journal article" date="2010" name="Science">
        <title>The genome of the Western clawed frog Xenopus tropicalis.</title>
        <authorList>
            <person name="Hellsten U."/>
            <person name="Harland R.M."/>
            <person name="Gilchrist M.J."/>
            <person name="Hendrix D."/>
            <person name="Jurka J."/>
            <person name="Kapitonov V."/>
            <person name="Ovcharenko I."/>
            <person name="Putnam N.H."/>
            <person name="Shu S."/>
            <person name="Taher L."/>
            <person name="Blitz I.L."/>
            <person name="Blumberg B."/>
            <person name="Dichmann D.S."/>
            <person name="Dubchak I."/>
            <person name="Amaya E."/>
            <person name="Detter J.C."/>
            <person name="Fletcher R."/>
            <person name="Gerhard D.S."/>
            <person name="Goodstein D."/>
            <person name="Graves T."/>
            <person name="Grigoriev I.V."/>
            <person name="Grimwood J."/>
            <person name="Kawashima T."/>
            <person name="Lindquist E."/>
            <person name="Lucas S.M."/>
            <person name="Mead P.E."/>
            <person name="Mitros T."/>
            <person name="Ogino H."/>
            <person name="Ohta Y."/>
            <person name="Poliakov A.V."/>
            <person name="Pollet N."/>
            <person name="Robert J."/>
            <person name="Salamov A."/>
            <person name="Sater A.K."/>
            <person name="Schmutz J."/>
            <person name="Terry A."/>
            <person name="Vize P.D."/>
            <person name="Warren W.C."/>
            <person name="Wells D."/>
            <person name="Wills A."/>
            <person name="Wilson R.K."/>
            <person name="Zimmerman L.B."/>
            <person name="Zorn A.M."/>
            <person name="Grainger R."/>
            <person name="Grammer T."/>
            <person name="Khokha M.K."/>
            <person name="Richardson P.M."/>
            <person name="Rokhsar D.S."/>
        </authorList>
    </citation>
    <scope>NUCLEOTIDE SEQUENCE [LARGE SCALE GENOMIC DNA]</scope>
    <source>
        <strain evidence="14">Nigerian</strain>
    </source>
</reference>
<sequence>MDPHIEITASESQAGTAETQELETASLNADGEIFQQVEEHEVTEENLDPSEEEASQNPSLVYNPEQRLNGENEQESTEMESTSSRIFTIDDQGQELHGKQESPVEKMHELSDDINDNEHVKEMVAEMVQERHTESAKGEDSLVYTATPKTLFEDANMTSADKPLNLSWSFGLNNKIPVFNFYDEERQVIVYACAHTAVIHDISQNRQHHLQGHCSCISCMCVSEERRWIATADQGTESLIIIWDSFSGIPVHTIFNSHPEGGVIAMSFSHNGKYLATVGGGTKQRVCIWEWTTDTGKPICSAELRQEFGIQTYIVFNAQDQTQLVTSSETQVIFYTWTHNSLDYEAPPLNDNTFNKVVGEFSQSVFDFSATRALTGTSAGKLVVWETIHSPSIKATSSIQPHKKKALKLMHLQKDAITVLSTHDRYFVTGDVQGHVKFYDQRLQLVNWYSHLTLRPVRSISFSTCPPVTASGRTRYPQDCSIKGDQFAISNFIVSTVDSVVLHVHTDGTVLKEHMHEPSEAVHALACHPCEHLIAIGSYSGLLKVWNYKARKLFISRIFGKGKSLHCLSYDPKGFLLGAGFTDGSVYILDAMTLEDEIAEPFKYARGSITHIAFSHDSQYLATADTEFTVTLFKLSREKNGVTWQYFGRYRSHYKKIQSLVFGIHLDTNEPRLISLGMDRMLVEYDLANCVKGYLQIKSTDRIEQSAVPQSLAWYPPVTKECFILVANDHYKMKLYNATTKMCRKTLLGPTFGSPVRRMEVLPTYSEEICKGYMTYITDDKVGLQILPLDGNPHKSMSLICHPDGVSNLACSYDGCFVFTAGGDDCTVLMWKTNLQALESVSSLGGDGLTPFYGLLQGGREGLLFKELENYFYYAQLRHQGIDTMETRQVSTHIPLKEVPFIMRALGYYPSEQEVENMLNEVKFSEYVDTGKQVTCISLEELIKLYINHRPAFGLFMEEIQWAFQVLGFTNGDGKQTINRGDFLQILQSRGEHLTEEEIAEYLSTLLGLNPEGGSSEMGSYDSTGAADLLEQGIPEEITTDMFAADILGLPFQVNGNYEEHTVTKETAS</sequence>
<dbReference type="AGR" id="Xenbase:XB-GENE-6047515"/>
<dbReference type="GO" id="GO:0005930">
    <property type="term" value="C:axoneme"/>
    <property type="evidence" value="ECO:0007669"/>
    <property type="project" value="UniProtKB-SubCell"/>
</dbReference>
<keyword evidence="15" id="KW-1185">Reference proteome</keyword>
<dbReference type="Bgee" id="ENSXETG00000030266">
    <property type="expression patterns" value="Expressed in testis and 6 other cell types or tissues"/>
</dbReference>
<evidence type="ECO:0000256" key="11">
    <source>
        <dbReference type="ARBA" id="ARBA00055387"/>
    </source>
</evidence>
<evidence type="ECO:0000313" key="15">
    <source>
        <dbReference type="Proteomes" id="UP000008143"/>
    </source>
</evidence>
<dbReference type="GeneID" id="100491337"/>
<dbReference type="SUPFAM" id="SSF50978">
    <property type="entry name" value="WD40 repeat-like"/>
    <property type="match status" value="1"/>
</dbReference>
<evidence type="ECO:0000313" key="16">
    <source>
        <dbReference type="RefSeq" id="XP_002937749.2"/>
    </source>
</evidence>
<evidence type="ECO:0000256" key="8">
    <source>
        <dbReference type="ARBA" id="ARBA00023212"/>
    </source>
</evidence>
<dbReference type="InterPro" id="IPR050630">
    <property type="entry name" value="WD_repeat_EMAP"/>
</dbReference>
<evidence type="ECO:0000256" key="4">
    <source>
        <dbReference type="ARBA" id="ARBA00022574"/>
    </source>
</evidence>
<dbReference type="SUPFAM" id="SSF47473">
    <property type="entry name" value="EF-hand"/>
    <property type="match status" value="1"/>
</dbReference>
<dbReference type="Gene3D" id="1.10.238.10">
    <property type="entry name" value="EF-hand"/>
    <property type="match status" value="1"/>
</dbReference>
<dbReference type="CTD" id="144406"/>
<dbReference type="AlphaFoldDB" id="A0A6I8Q1T7"/>
<dbReference type="Ensembl" id="ENSXETT00000065422">
    <property type="protein sequence ID" value="ENSXETP00000063107"/>
    <property type="gene ID" value="ENSXETG00000030266"/>
</dbReference>
<evidence type="ECO:0000313" key="17">
    <source>
        <dbReference type="RefSeq" id="XP_031748475.1"/>
    </source>
</evidence>
<organism evidence="14">
    <name type="scientific">Xenopus tropicalis</name>
    <name type="common">Western clawed frog</name>
    <name type="synonym">Silurana tropicalis</name>
    <dbReference type="NCBI Taxonomy" id="8364"/>
    <lineage>
        <taxon>Eukaryota</taxon>
        <taxon>Metazoa</taxon>
        <taxon>Chordata</taxon>
        <taxon>Craniata</taxon>
        <taxon>Vertebrata</taxon>
        <taxon>Euteleostomi</taxon>
        <taxon>Amphibia</taxon>
        <taxon>Batrachia</taxon>
        <taxon>Anura</taxon>
        <taxon>Pipoidea</taxon>
        <taxon>Pipidae</taxon>
        <taxon>Xenopodinae</taxon>
        <taxon>Xenopus</taxon>
        <taxon>Silurana</taxon>
    </lineage>
</organism>
<dbReference type="InterPro" id="IPR011047">
    <property type="entry name" value="Quinoprotein_ADH-like_sf"/>
</dbReference>
<dbReference type="PANTHER" id="PTHR13720:SF13">
    <property type="entry name" value="CILIA- AND FLAGELLA-ASSOCIATED PROTEIN 251"/>
    <property type="match status" value="1"/>
</dbReference>
<feature type="compositionally biased region" description="Polar residues" evidence="13">
    <location>
        <begin position="9"/>
        <end position="27"/>
    </location>
</feature>
<evidence type="ECO:0000256" key="2">
    <source>
        <dbReference type="ARBA" id="ARBA00004430"/>
    </source>
</evidence>
<dbReference type="GO" id="GO:0036126">
    <property type="term" value="C:sperm flagellum"/>
    <property type="evidence" value="ECO:0000318"/>
    <property type="project" value="GO_Central"/>
</dbReference>
<feature type="region of interest" description="Disordered" evidence="13">
    <location>
        <begin position="1"/>
        <end position="83"/>
    </location>
</feature>
<dbReference type="InterPro" id="IPR036322">
    <property type="entry name" value="WD40_repeat_dom_sf"/>
</dbReference>
<comment type="function">
    <text evidence="11">Involved in spermatozoa motility. May also regulate cilium motility through its role in the assembly of the axonemal radial spokes.</text>
</comment>
<evidence type="ECO:0000256" key="6">
    <source>
        <dbReference type="ARBA" id="ARBA00022846"/>
    </source>
</evidence>
<proteinExistence type="predicted"/>
<dbReference type="SMART" id="SM00320">
    <property type="entry name" value="WD40"/>
    <property type="match status" value="8"/>
</dbReference>
<dbReference type="InterPro" id="IPR015943">
    <property type="entry name" value="WD40/YVTN_repeat-like_dom_sf"/>
</dbReference>
<dbReference type="GeneTree" id="ENSGT00390000013370"/>
<reference evidence="16 17" key="3">
    <citation type="submission" date="2025-04" db="UniProtKB">
        <authorList>
            <consortium name="RefSeq"/>
        </authorList>
    </citation>
    <scope>IDENTIFICATION</scope>
    <source>
        <strain evidence="16 17">Nigerian</strain>
        <tissue evidence="16 17">Liver and blood</tissue>
    </source>
</reference>
<accession>A0A6I8Q1T7</accession>
<evidence type="ECO:0000256" key="1">
    <source>
        <dbReference type="ARBA" id="ARBA00004230"/>
    </source>
</evidence>
<evidence type="ECO:0000256" key="7">
    <source>
        <dbReference type="ARBA" id="ARBA00023069"/>
    </source>
</evidence>
<gene>
    <name evidence="14 18" type="primary">cfap251</name>
    <name evidence="16 17" type="synonym">wdr66</name>
</gene>
<dbReference type="FunFam" id="1.10.238.10:FF:000245">
    <property type="entry name" value="WD repeat domain 66"/>
    <property type="match status" value="1"/>
</dbReference>
<dbReference type="OrthoDB" id="4899631at2759"/>
<evidence type="ECO:0000256" key="9">
    <source>
        <dbReference type="ARBA" id="ARBA00023273"/>
    </source>
</evidence>
<evidence type="ECO:0000313" key="14">
    <source>
        <dbReference type="Ensembl" id="ENSXETP00000063107"/>
    </source>
</evidence>
<reference evidence="14" key="2">
    <citation type="submission" date="2020-05" db="UniProtKB">
        <authorList>
            <consortium name="Ensembl"/>
        </authorList>
    </citation>
    <scope>IDENTIFICATION</scope>
</reference>
<evidence type="ECO:0000256" key="10">
    <source>
        <dbReference type="ARBA" id="ARBA00040994"/>
    </source>
</evidence>
<dbReference type="Proteomes" id="UP000008143">
    <property type="component" value="Chromosome 1"/>
</dbReference>
<evidence type="ECO:0000256" key="12">
    <source>
        <dbReference type="ARBA" id="ARBA00075731"/>
    </source>
</evidence>
<dbReference type="PANTHER" id="PTHR13720">
    <property type="entry name" value="WD-40 REPEAT PROTEIN"/>
    <property type="match status" value="1"/>
</dbReference>
<name>A0A6I8Q1T7_XENTR</name>
<dbReference type="Gene3D" id="2.130.10.10">
    <property type="entry name" value="YVTN repeat-like/Quinoprotein amine dehydrogenase"/>
    <property type="match status" value="2"/>
</dbReference>
<dbReference type="RefSeq" id="XP_002937749.2">
    <property type="nucleotide sequence ID" value="XM_002937703.5"/>
</dbReference>
<evidence type="ECO:0000256" key="5">
    <source>
        <dbReference type="ARBA" id="ARBA00022737"/>
    </source>
</evidence>
<dbReference type="InterPro" id="IPR011992">
    <property type="entry name" value="EF-hand-dom_pair"/>
</dbReference>
<dbReference type="FunFam" id="2.130.10.10:FF:000427">
    <property type="entry name" value="WD repeat domain 66"/>
    <property type="match status" value="1"/>
</dbReference>
<dbReference type="SUPFAM" id="SSF50998">
    <property type="entry name" value="Quinoprotein alcohol dehydrogenase-like"/>
    <property type="match status" value="1"/>
</dbReference>
<dbReference type="Pfam" id="PF00400">
    <property type="entry name" value="WD40"/>
    <property type="match status" value="4"/>
</dbReference>
<keyword evidence="4" id="KW-0853">WD repeat</keyword>
<dbReference type="InterPro" id="IPR001680">
    <property type="entry name" value="WD40_rpt"/>
</dbReference>
<evidence type="ECO:0000256" key="13">
    <source>
        <dbReference type="SAM" id="MobiDB-lite"/>
    </source>
</evidence>
<keyword evidence="8" id="KW-0206">Cytoskeleton</keyword>
<comment type="subcellular location">
    <subcellularLocation>
        <location evidence="1">Cell projection</location>
        <location evidence="1">Cilium</location>
        <location evidence="1">Flagellum</location>
    </subcellularLocation>
    <subcellularLocation>
        <location evidence="2">Cytoplasm</location>
        <location evidence="2">Cytoskeleton</location>
        <location evidence="2">Cilium axoneme</location>
    </subcellularLocation>
</comment>
<keyword evidence="5" id="KW-0677">Repeat</keyword>
<keyword evidence="7" id="KW-0969">Cilium</keyword>
<dbReference type="OMA" id="YYAQIRA"/>
<protein>
    <recommendedName>
        <fullName evidence="10">Cilia- and flagella-associated protein 251</fullName>
    </recommendedName>
    <alternativeName>
        <fullName evidence="12">WD repeat-containing protein 66</fullName>
    </alternativeName>
</protein>
<dbReference type="RefSeq" id="XP_031748475.1">
    <property type="nucleotide sequence ID" value="XM_031892615.1"/>
</dbReference>
<evidence type="ECO:0000313" key="18">
    <source>
        <dbReference type="Xenbase" id="XB-GENE-6047515"/>
    </source>
</evidence>
<keyword evidence="3" id="KW-0963">Cytoplasm</keyword>
<dbReference type="Xenbase" id="XB-GENE-6047515">
    <property type="gene designation" value="cfap251"/>
</dbReference>